<accession>A0A167QMR9</accession>
<feature type="compositionally biased region" description="Basic residues" evidence="1">
    <location>
        <begin position="85"/>
        <end position="106"/>
    </location>
</feature>
<dbReference type="AlphaFoldDB" id="A0A167QMR9"/>
<dbReference type="EMBL" id="KV417270">
    <property type="protein sequence ID" value="KZP00077.1"/>
    <property type="molecule type" value="Genomic_DNA"/>
</dbReference>
<gene>
    <name evidence="2" type="ORF">CALVIDRAFT_524992</name>
</gene>
<reference evidence="2 3" key="1">
    <citation type="journal article" date="2016" name="Mol. Biol. Evol.">
        <title>Comparative Genomics of Early-Diverging Mushroom-Forming Fungi Provides Insights into the Origins of Lignocellulose Decay Capabilities.</title>
        <authorList>
            <person name="Nagy L.G."/>
            <person name="Riley R."/>
            <person name="Tritt A."/>
            <person name="Adam C."/>
            <person name="Daum C."/>
            <person name="Floudas D."/>
            <person name="Sun H."/>
            <person name="Yadav J.S."/>
            <person name="Pangilinan J."/>
            <person name="Larsson K.H."/>
            <person name="Matsuura K."/>
            <person name="Barry K."/>
            <person name="Labutti K."/>
            <person name="Kuo R."/>
            <person name="Ohm R.A."/>
            <person name="Bhattacharya S.S."/>
            <person name="Shirouzu T."/>
            <person name="Yoshinaga Y."/>
            <person name="Martin F.M."/>
            <person name="Grigoriev I.V."/>
            <person name="Hibbett D.S."/>
        </authorList>
    </citation>
    <scope>NUCLEOTIDE SEQUENCE [LARGE SCALE GENOMIC DNA]</scope>
    <source>
        <strain evidence="2 3">TUFC12733</strain>
    </source>
</reference>
<dbReference type="InterPro" id="IPR036866">
    <property type="entry name" value="RibonucZ/Hydroxyglut_hydro"/>
</dbReference>
<evidence type="ECO:0000313" key="2">
    <source>
        <dbReference type="EMBL" id="KZP00077.1"/>
    </source>
</evidence>
<protein>
    <recommendedName>
        <fullName evidence="4">Metallo-beta-lactamase domain-containing protein</fullName>
    </recommendedName>
</protein>
<organism evidence="2 3">
    <name type="scientific">Calocera viscosa (strain TUFC12733)</name>
    <dbReference type="NCBI Taxonomy" id="1330018"/>
    <lineage>
        <taxon>Eukaryota</taxon>
        <taxon>Fungi</taxon>
        <taxon>Dikarya</taxon>
        <taxon>Basidiomycota</taxon>
        <taxon>Agaricomycotina</taxon>
        <taxon>Dacrymycetes</taxon>
        <taxon>Dacrymycetales</taxon>
        <taxon>Dacrymycetaceae</taxon>
        <taxon>Calocera</taxon>
    </lineage>
</organism>
<dbReference type="SUPFAM" id="SSF56281">
    <property type="entry name" value="Metallo-hydrolase/oxidoreductase"/>
    <property type="match status" value="1"/>
</dbReference>
<sequence length="118" mass="13426">MESRDRLLFLSHIHGDHMGAARLLVQRRKLDPPPEPLYIIANWVLAGYLREYFAGIEDLGWGASRVNPEVKAPWKRRTDTGLKQSKSKQSKSKQSKLKQSKLKQSKSKQSSQAVKVNA</sequence>
<evidence type="ECO:0000313" key="3">
    <source>
        <dbReference type="Proteomes" id="UP000076738"/>
    </source>
</evidence>
<name>A0A167QMR9_CALVF</name>
<keyword evidence="3" id="KW-1185">Reference proteome</keyword>
<dbReference type="OrthoDB" id="527344at2759"/>
<evidence type="ECO:0000256" key="1">
    <source>
        <dbReference type="SAM" id="MobiDB-lite"/>
    </source>
</evidence>
<dbReference type="Gene3D" id="3.60.15.10">
    <property type="entry name" value="Ribonuclease Z/Hydroxyacylglutathione hydrolase-like"/>
    <property type="match status" value="1"/>
</dbReference>
<dbReference type="STRING" id="1330018.A0A167QMR9"/>
<feature type="region of interest" description="Disordered" evidence="1">
    <location>
        <begin position="70"/>
        <end position="118"/>
    </location>
</feature>
<dbReference type="Proteomes" id="UP000076738">
    <property type="component" value="Unassembled WGS sequence"/>
</dbReference>
<evidence type="ECO:0008006" key="4">
    <source>
        <dbReference type="Google" id="ProtNLM"/>
    </source>
</evidence>
<proteinExistence type="predicted"/>